<organism evidence="2 3">
    <name type="scientific">Candidatus Nealsonbacteria bacterium CG23_combo_of_CG06-09_8_20_14_all_38_19</name>
    <dbReference type="NCBI Taxonomy" id="1974721"/>
    <lineage>
        <taxon>Bacteria</taxon>
        <taxon>Candidatus Nealsoniibacteriota</taxon>
    </lineage>
</organism>
<dbReference type="InterPro" id="IPR004860">
    <property type="entry name" value="LAGLIDADG_dom"/>
</dbReference>
<dbReference type="EMBL" id="PCRP01000056">
    <property type="protein sequence ID" value="PIP23436.1"/>
    <property type="molecule type" value="Genomic_DNA"/>
</dbReference>
<dbReference type="Pfam" id="PF14528">
    <property type="entry name" value="LAGLIDADG_3"/>
    <property type="match status" value="1"/>
</dbReference>
<name>A0A2G9YW04_9BACT</name>
<evidence type="ECO:0000313" key="3">
    <source>
        <dbReference type="Proteomes" id="UP000230273"/>
    </source>
</evidence>
<proteinExistence type="predicted"/>
<feature type="non-terminal residue" evidence="2">
    <location>
        <position position="73"/>
    </location>
</feature>
<dbReference type="GO" id="GO:0004519">
    <property type="term" value="F:endonuclease activity"/>
    <property type="evidence" value="ECO:0007669"/>
    <property type="project" value="InterPro"/>
</dbReference>
<feature type="domain" description="Homing endonuclease LAGLIDADG" evidence="1">
    <location>
        <begin position="13"/>
        <end position="53"/>
    </location>
</feature>
<dbReference type="Gene3D" id="3.10.28.10">
    <property type="entry name" value="Homing endonucleases"/>
    <property type="match status" value="1"/>
</dbReference>
<dbReference type="Proteomes" id="UP000230273">
    <property type="component" value="Unassembled WGS sequence"/>
</dbReference>
<dbReference type="SUPFAM" id="SSF55608">
    <property type="entry name" value="Homing endonucleases"/>
    <property type="match status" value="1"/>
</dbReference>
<accession>A0A2G9YW04</accession>
<reference evidence="2 3" key="1">
    <citation type="submission" date="2017-09" db="EMBL/GenBank/DDBJ databases">
        <title>Depth-based differentiation of microbial function through sediment-hosted aquifers and enrichment of novel symbionts in the deep terrestrial subsurface.</title>
        <authorList>
            <person name="Probst A.J."/>
            <person name="Ladd B."/>
            <person name="Jarett J.K."/>
            <person name="Geller-Mcgrath D.E."/>
            <person name="Sieber C.M."/>
            <person name="Emerson J.B."/>
            <person name="Anantharaman K."/>
            <person name="Thomas B.C."/>
            <person name="Malmstrom R."/>
            <person name="Stieglmeier M."/>
            <person name="Klingl A."/>
            <person name="Woyke T."/>
            <person name="Ryan C.M."/>
            <person name="Banfield J.F."/>
        </authorList>
    </citation>
    <scope>NUCLEOTIDE SEQUENCE [LARGE SCALE GENOMIC DNA]</scope>
    <source>
        <strain evidence="2">CG23_combo_of_CG06-09_8_20_14_all_38_19</strain>
    </source>
</reference>
<sequence length="73" mass="8335">MRPVRKERIRWSPKLAYIVGLLATDGSLSIDGRHIDFTSKDVQLLKTFKKCLGLKNKIGFKSSGFSKKKYPHV</sequence>
<gene>
    <name evidence="2" type="ORF">COX36_03420</name>
</gene>
<dbReference type="InterPro" id="IPR027434">
    <property type="entry name" value="Homing_endonucl"/>
</dbReference>
<comment type="caution">
    <text evidence="2">The sequence shown here is derived from an EMBL/GenBank/DDBJ whole genome shotgun (WGS) entry which is preliminary data.</text>
</comment>
<evidence type="ECO:0000313" key="2">
    <source>
        <dbReference type="EMBL" id="PIP23436.1"/>
    </source>
</evidence>
<evidence type="ECO:0000259" key="1">
    <source>
        <dbReference type="Pfam" id="PF14528"/>
    </source>
</evidence>
<dbReference type="AlphaFoldDB" id="A0A2G9YW04"/>
<protein>
    <recommendedName>
        <fullName evidence="1">Homing endonuclease LAGLIDADG domain-containing protein</fullName>
    </recommendedName>
</protein>